<keyword evidence="2" id="KW-1185">Reference proteome</keyword>
<dbReference type="AlphaFoldDB" id="A0A2I0SEB6"/>
<gene>
    <name evidence="1" type="ORF">CW362_35935</name>
</gene>
<evidence type="ECO:0000313" key="1">
    <source>
        <dbReference type="EMBL" id="PKT68276.1"/>
    </source>
</evidence>
<dbReference type="EMBL" id="PJOS01000119">
    <property type="protein sequence ID" value="PKT68276.1"/>
    <property type="molecule type" value="Genomic_DNA"/>
</dbReference>
<dbReference type="RefSeq" id="WP_103553805.1">
    <property type="nucleotide sequence ID" value="NZ_JBHJSK010000007.1"/>
</dbReference>
<sequence length="143" mass="15854">MDASEQAPDDRPLDLYLEMLRLRMAPADYALLLRMVEPVLEAIREERVGAIELCLDGAEPESVPQEVRDEASLVVAVAVTGRLDNRIVELETEEIGVVRVVTDSGTADDPERCREIADFIGERHRQDEELRGIAEASGLPTDV</sequence>
<comment type="caution">
    <text evidence="1">The sequence shown here is derived from an EMBL/GenBank/DDBJ whole genome shotgun (WGS) entry which is preliminary data.</text>
</comment>
<accession>A0A2I0SEB6</accession>
<dbReference type="Proteomes" id="UP000236178">
    <property type="component" value="Unassembled WGS sequence"/>
</dbReference>
<organism evidence="1 2">
    <name type="scientific">Streptomyces populi</name>
    <dbReference type="NCBI Taxonomy" id="2058924"/>
    <lineage>
        <taxon>Bacteria</taxon>
        <taxon>Bacillati</taxon>
        <taxon>Actinomycetota</taxon>
        <taxon>Actinomycetes</taxon>
        <taxon>Kitasatosporales</taxon>
        <taxon>Streptomycetaceae</taxon>
        <taxon>Streptomyces</taxon>
    </lineage>
</organism>
<proteinExistence type="predicted"/>
<dbReference type="OrthoDB" id="4266096at2"/>
<reference evidence="1 2" key="1">
    <citation type="submission" date="2017-12" db="EMBL/GenBank/DDBJ databases">
        <title>Streptomyces populusis sp. nov., a novel endophytic actinobacterium isolated from stems of Populus adenopoda Maxim.</title>
        <authorList>
            <person name="Wang Z."/>
        </authorList>
    </citation>
    <scope>NUCLEOTIDE SEQUENCE [LARGE SCALE GENOMIC DNA]</scope>
    <source>
        <strain evidence="1 2">A249</strain>
    </source>
</reference>
<name>A0A2I0SEB6_9ACTN</name>
<evidence type="ECO:0000313" key="2">
    <source>
        <dbReference type="Proteomes" id="UP000236178"/>
    </source>
</evidence>
<protein>
    <submittedName>
        <fullName evidence="1">Uncharacterized protein</fullName>
    </submittedName>
</protein>